<keyword evidence="1" id="KW-0472">Membrane</keyword>
<feature type="transmembrane region" description="Helical" evidence="1">
    <location>
        <begin position="6"/>
        <end position="29"/>
    </location>
</feature>
<keyword evidence="1" id="KW-1133">Transmembrane helix</keyword>
<reference evidence="2" key="1">
    <citation type="submission" date="2020-06" db="EMBL/GenBank/DDBJ databases">
        <authorList>
            <consortium name="Wellcome Sanger Institute Data Sharing"/>
        </authorList>
    </citation>
    <scope>NUCLEOTIDE SEQUENCE [LARGE SCALE GENOMIC DNA]</scope>
</reference>
<reference evidence="2" key="3">
    <citation type="submission" date="2025-09" db="UniProtKB">
        <authorList>
            <consortium name="Ensembl"/>
        </authorList>
    </citation>
    <scope>IDENTIFICATION</scope>
</reference>
<keyword evidence="1" id="KW-0812">Transmembrane</keyword>
<dbReference type="Ensembl" id="ENSGWIT00000041160.1">
    <property type="protein sequence ID" value="ENSGWIP00000037798.1"/>
    <property type="gene ID" value="ENSGWIG00000019418.1"/>
</dbReference>
<evidence type="ECO:0000313" key="3">
    <source>
        <dbReference type="Proteomes" id="UP000694680"/>
    </source>
</evidence>
<proteinExistence type="predicted"/>
<name>A0A8C5GZG4_GOUWI</name>
<dbReference type="Proteomes" id="UP000694680">
    <property type="component" value="Chromosome 7"/>
</dbReference>
<organism evidence="2 3">
    <name type="scientific">Gouania willdenowi</name>
    <name type="common">Blunt-snouted clingfish</name>
    <name type="synonym">Lepadogaster willdenowi</name>
    <dbReference type="NCBI Taxonomy" id="441366"/>
    <lineage>
        <taxon>Eukaryota</taxon>
        <taxon>Metazoa</taxon>
        <taxon>Chordata</taxon>
        <taxon>Craniata</taxon>
        <taxon>Vertebrata</taxon>
        <taxon>Euteleostomi</taxon>
        <taxon>Actinopterygii</taxon>
        <taxon>Neopterygii</taxon>
        <taxon>Teleostei</taxon>
        <taxon>Neoteleostei</taxon>
        <taxon>Acanthomorphata</taxon>
        <taxon>Ovalentaria</taxon>
        <taxon>Blenniimorphae</taxon>
        <taxon>Blenniiformes</taxon>
        <taxon>Gobiesocoidei</taxon>
        <taxon>Gobiesocidae</taxon>
        <taxon>Gobiesocinae</taxon>
        <taxon>Gouania</taxon>
    </lineage>
</organism>
<sequence length="65" mass="7467">MASISFLPVVIVVFLLTVAVALFLAYRYFCHDKGDYRLSGEVTPWEEPVDPDFTKSSSEKKEYFI</sequence>
<reference evidence="2" key="2">
    <citation type="submission" date="2025-08" db="UniProtKB">
        <authorList>
            <consortium name="Ensembl"/>
        </authorList>
    </citation>
    <scope>IDENTIFICATION</scope>
</reference>
<keyword evidence="3" id="KW-1185">Reference proteome</keyword>
<protein>
    <submittedName>
        <fullName evidence="2">Uncharacterized protein</fullName>
    </submittedName>
</protein>
<accession>A0A8C5GZG4</accession>
<evidence type="ECO:0000313" key="2">
    <source>
        <dbReference type="Ensembl" id="ENSGWIP00000037798.1"/>
    </source>
</evidence>
<evidence type="ECO:0000256" key="1">
    <source>
        <dbReference type="SAM" id="Phobius"/>
    </source>
</evidence>
<dbReference type="AlphaFoldDB" id="A0A8C5GZG4"/>